<evidence type="ECO:0000313" key="9">
    <source>
        <dbReference type="EMBL" id="RPB16439.1"/>
    </source>
</evidence>
<feature type="transmembrane region" description="Helical" evidence="7">
    <location>
        <begin position="230"/>
        <end position="257"/>
    </location>
</feature>
<dbReference type="EMBL" id="ML119109">
    <property type="protein sequence ID" value="RPB16439.1"/>
    <property type="molecule type" value="Genomic_DNA"/>
</dbReference>
<dbReference type="FunFam" id="1.20.1250.20:FF:000082">
    <property type="entry name" value="MFS multidrug transporter, putative"/>
    <property type="match status" value="1"/>
</dbReference>
<dbReference type="GO" id="GO:0005886">
    <property type="term" value="C:plasma membrane"/>
    <property type="evidence" value="ECO:0007669"/>
    <property type="project" value="TreeGrafter"/>
</dbReference>
<dbReference type="InterPro" id="IPR036259">
    <property type="entry name" value="MFS_trans_sf"/>
</dbReference>
<evidence type="ECO:0000256" key="1">
    <source>
        <dbReference type="ARBA" id="ARBA00004141"/>
    </source>
</evidence>
<feature type="domain" description="Major facilitator superfamily (MFS) profile" evidence="8">
    <location>
        <begin position="67"/>
        <end position="501"/>
    </location>
</feature>
<accession>A0A3N4L4J7</accession>
<feature type="transmembrane region" description="Helical" evidence="7">
    <location>
        <begin position="341"/>
        <end position="363"/>
    </location>
</feature>
<dbReference type="CDD" id="cd17323">
    <property type="entry name" value="MFS_Tpo1_MDR_like"/>
    <property type="match status" value="1"/>
</dbReference>
<evidence type="ECO:0000256" key="2">
    <source>
        <dbReference type="ARBA" id="ARBA00008335"/>
    </source>
</evidence>
<dbReference type="PANTHER" id="PTHR23502">
    <property type="entry name" value="MAJOR FACILITATOR SUPERFAMILY"/>
    <property type="match status" value="1"/>
</dbReference>
<feature type="transmembrane region" description="Helical" evidence="7">
    <location>
        <begin position="383"/>
        <end position="402"/>
    </location>
</feature>
<dbReference type="InterPro" id="IPR020846">
    <property type="entry name" value="MFS_dom"/>
</dbReference>
<dbReference type="OrthoDB" id="5141738at2759"/>
<feature type="transmembrane region" description="Helical" evidence="7">
    <location>
        <begin position="441"/>
        <end position="464"/>
    </location>
</feature>
<organism evidence="9 10">
    <name type="scientific">Morchella conica CCBAS932</name>
    <dbReference type="NCBI Taxonomy" id="1392247"/>
    <lineage>
        <taxon>Eukaryota</taxon>
        <taxon>Fungi</taxon>
        <taxon>Dikarya</taxon>
        <taxon>Ascomycota</taxon>
        <taxon>Pezizomycotina</taxon>
        <taxon>Pezizomycetes</taxon>
        <taxon>Pezizales</taxon>
        <taxon>Morchellaceae</taxon>
        <taxon>Morchella</taxon>
    </lineage>
</organism>
<dbReference type="AlphaFoldDB" id="A0A3N4L4J7"/>
<dbReference type="PANTHER" id="PTHR23502:SF74">
    <property type="entry name" value="MAJOR FACILITATOR SUPERFAMILY (MFS) PROFILE DOMAIN-CONTAINING PROTEIN"/>
    <property type="match status" value="1"/>
</dbReference>
<evidence type="ECO:0000256" key="5">
    <source>
        <dbReference type="ARBA" id="ARBA00023136"/>
    </source>
</evidence>
<feature type="region of interest" description="Disordered" evidence="6">
    <location>
        <begin position="1"/>
        <end position="37"/>
    </location>
</feature>
<sequence length="504" mass="55532">MAELQLTQSLSIRPSHWSGPGNTDYSEPMPDEAEKMDEKFDEKPNLNLVYFAPGDPENPYNWSMGRKTFISFIGILTVSNSTFTSSLPSGAITFIREDFGISSSVVSSLTISLYLIGYVVGPIFFAPVSEFYGRKWVSVVAFSWFTLMSIGCALAPNLGALLAFRFLSGIGASAPLSVVGGQLADIWNDPVQRGRAMALFCAFTMVGPTFAPFITGYISASPAGWRMAFWLGVMVAGASFIPLLFLCPETYGPILLVRKAQKMRKSGNKDAIAPLELDERSLLSIFATTLTRPFRMFWQESIVFLTSMFLALLYGTFYLFFTSYPLIFQGIYGFAPGDAGLAFLPLVVGAGFACAVAMGWDQYINRLARADPTRVISPEYRRLPIACFGGIIYCSSLFWQAWTARSDIHWIVPMLAGIPFGFGFCIIFTAFLNYLTDAYEIYAASAMAATSMCRSMVGAAFPLFAGNMYSKLTIPWASSLLGFAAVLMSIIPYLFILHEQKNQR</sequence>
<feature type="compositionally biased region" description="Polar residues" evidence="6">
    <location>
        <begin position="1"/>
        <end position="12"/>
    </location>
</feature>
<gene>
    <name evidence="9" type="ORF">P167DRAFT_532434</name>
</gene>
<dbReference type="STRING" id="1392247.A0A3N4L4J7"/>
<dbReference type="InterPro" id="IPR011701">
    <property type="entry name" value="MFS"/>
</dbReference>
<reference evidence="9 10" key="1">
    <citation type="journal article" date="2018" name="Nat. Ecol. Evol.">
        <title>Pezizomycetes genomes reveal the molecular basis of ectomycorrhizal truffle lifestyle.</title>
        <authorList>
            <person name="Murat C."/>
            <person name="Payen T."/>
            <person name="Noel B."/>
            <person name="Kuo A."/>
            <person name="Morin E."/>
            <person name="Chen J."/>
            <person name="Kohler A."/>
            <person name="Krizsan K."/>
            <person name="Balestrini R."/>
            <person name="Da Silva C."/>
            <person name="Montanini B."/>
            <person name="Hainaut M."/>
            <person name="Levati E."/>
            <person name="Barry K.W."/>
            <person name="Belfiori B."/>
            <person name="Cichocki N."/>
            <person name="Clum A."/>
            <person name="Dockter R.B."/>
            <person name="Fauchery L."/>
            <person name="Guy J."/>
            <person name="Iotti M."/>
            <person name="Le Tacon F."/>
            <person name="Lindquist E.A."/>
            <person name="Lipzen A."/>
            <person name="Malagnac F."/>
            <person name="Mello A."/>
            <person name="Molinier V."/>
            <person name="Miyauchi S."/>
            <person name="Poulain J."/>
            <person name="Riccioni C."/>
            <person name="Rubini A."/>
            <person name="Sitrit Y."/>
            <person name="Splivallo R."/>
            <person name="Traeger S."/>
            <person name="Wang M."/>
            <person name="Zifcakova L."/>
            <person name="Wipf D."/>
            <person name="Zambonelli A."/>
            <person name="Paolocci F."/>
            <person name="Nowrousian M."/>
            <person name="Ottonello S."/>
            <person name="Baldrian P."/>
            <person name="Spatafora J.W."/>
            <person name="Henrissat B."/>
            <person name="Nagy L.G."/>
            <person name="Aury J.M."/>
            <person name="Wincker P."/>
            <person name="Grigoriev I.V."/>
            <person name="Bonfante P."/>
            <person name="Martin F.M."/>
        </authorList>
    </citation>
    <scope>NUCLEOTIDE SEQUENCE [LARGE SCALE GENOMIC DNA]</scope>
    <source>
        <strain evidence="9 10">CCBAS932</strain>
    </source>
</reference>
<dbReference type="InParanoid" id="A0A3N4L4J7"/>
<feature type="transmembrane region" description="Helical" evidence="7">
    <location>
        <begin position="196"/>
        <end position="218"/>
    </location>
</feature>
<feature type="transmembrane region" description="Helical" evidence="7">
    <location>
        <begin position="101"/>
        <end position="124"/>
    </location>
</feature>
<dbReference type="Pfam" id="PF07690">
    <property type="entry name" value="MFS_1"/>
    <property type="match status" value="1"/>
</dbReference>
<feature type="transmembrane region" description="Helical" evidence="7">
    <location>
        <begin position="69"/>
        <end position="95"/>
    </location>
</feature>
<comment type="subcellular location">
    <subcellularLocation>
        <location evidence="1">Membrane</location>
        <topology evidence="1">Multi-pass membrane protein</topology>
    </subcellularLocation>
</comment>
<feature type="transmembrane region" description="Helical" evidence="7">
    <location>
        <begin position="302"/>
        <end position="321"/>
    </location>
</feature>
<feature type="transmembrane region" description="Helical" evidence="7">
    <location>
        <begin position="162"/>
        <end position="184"/>
    </location>
</feature>
<dbReference type="Proteomes" id="UP000277580">
    <property type="component" value="Unassembled WGS sequence"/>
</dbReference>
<keyword evidence="10" id="KW-1185">Reference proteome</keyword>
<feature type="transmembrane region" description="Helical" evidence="7">
    <location>
        <begin position="408"/>
        <end position="434"/>
    </location>
</feature>
<feature type="transmembrane region" description="Helical" evidence="7">
    <location>
        <begin position="476"/>
        <end position="496"/>
    </location>
</feature>
<keyword evidence="5 7" id="KW-0472">Membrane</keyword>
<feature type="transmembrane region" description="Helical" evidence="7">
    <location>
        <begin position="136"/>
        <end position="156"/>
    </location>
</feature>
<evidence type="ECO:0000259" key="8">
    <source>
        <dbReference type="PROSITE" id="PS50850"/>
    </source>
</evidence>
<evidence type="ECO:0000256" key="4">
    <source>
        <dbReference type="ARBA" id="ARBA00022989"/>
    </source>
</evidence>
<evidence type="ECO:0000313" key="10">
    <source>
        <dbReference type="Proteomes" id="UP000277580"/>
    </source>
</evidence>
<evidence type="ECO:0000256" key="3">
    <source>
        <dbReference type="ARBA" id="ARBA00022692"/>
    </source>
</evidence>
<dbReference type="Gene3D" id="1.20.1250.20">
    <property type="entry name" value="MFS general substrate transporter like domains"/>
    <property type="match status" value="1"/>
</dbReference>
<evidence type="ECO:0000256" key="6">
    <source>
        <dbReference type="SAM" id="MobiDB-lite"/>
    </source>
</evidence>
<dbReference type="PROSITE" id="PS50850">
    <property type="entry name" value="MFS"/>
    <property type="match status" value="1"/>
</dbReference>
<keyword evidence="3 7" id="KW-0812">Transmembrane</keyword>
<comment type="similarity">
    <text evidence="2">Belongs to the major facilitator superfamily.</text>
</comment>
<evidence type="ECO:0000256" key="7">
    <source>
        <dbReference type="SAM" id="Phobius"/>
    </source>
</evidence>
<protein>
    <submittedName>
        <fullName evidence="9">MFS general substrate transporter</fullName>
    </submittedName>
</protein>
<keyword evidence="4 7" id="KW-1133">Transmembrane helix</keyword>
<name>A0A3N4L4J7_9PEZI</name>
<dbReference type="SUPFAM" id="SSF103473">
    <property type="entry name" value="MFS general substrate transporter"/>
    <property type="match status" value="1"/>
</dbReference>
<dbReference type="GO" id="GO:0022857">
    <property type="term" value="F:transmembrane transporter activity"/>
    <property type="evidence" value="ECO:0007669"/>
    <property type="project" value="InterPro"/>
</dbReference>
<proteinExistence type="inferred from homology"/>